<evidence type="ECO:0000313" key="5">
    <source>
        <dbReference type="Proteomes" id="UP000660262"/>
    </source>
</evidence>
<keyword evidence="5" id="KW-1185">Reference proteome</keyword>
<dbReference type="Proteomes" id="UP000660262">
    <property type="component" value="Unassembled WGS sequence"/>
</dbReference>
<dbReference type="PANTHER" id="PTHR14273:SF0">
    <property type="entry name" value="LYR MOTIF-CONTAINING PROTEIN 1"/>
    <property type="match status" value="1"/>
</dbReference>
<organism evidence="4 5">
    <name type="scientific">Pycnococcus provasolii</name>
    <dbReference type="NCBI Taxonomy" id="41880"/>
    <lineage>
        <taxon>Eukaryota</taxon>
        <taxon>Viridiplantae</taxon>
        <taxon>Chlorophyta</taxon>
        <taxon>Pseudoscourfieldiophyceae</taxon>
        <taxon>Pseudoscourfieldiales</taxon>
        <taxon>Pycnococcaceae</taxon>
        <taxon>Pycnococcus</taxon>
    </lineage>
</organism>
<accession>A0A830H5R2</accession>
<sequence>MARAGAHRLITRVFASGRRQHAASASACEASSSSSANTEALACYRNILRAIRAFPADAEPLKTEARSAFEANRNITDETARRKLLEAAQTRITLAHHYGIPFDRPQHDATLALPETKHRPSPVHDFDSMGAAPRK</sequence>
<reference evidence="4" key="1">
    <citation type="submission" date="2020-10" db="EMBL/GenBank/DDBJ databases">
        <title>Unveiling of a novel bifunctional photoreceptor, Dualchrome1, isolated from a cosmopolitan green alga.</title>
        <authorList>
            <person name="Suzuki S."/>
            <person name="Kawachi M."/>
        </authorList>
    </citation>
    <scope>NUCLEOTIDE SEQUENCE</scope>
    <source>
        <strain evidence="4">NIES 2893</strain>
    </source>
</reference>
<dbReference type="InterPro" id="IPR040330">
    <property type="entry name" value="LYRM1"/>
</dbReference>
<comment type="caution">
    <text evidence="4">The sequence shown here is derived from an EMBL/GenBank/DDBJ whole genome shotgun (WGS) entry which is preliminary data.</text>
</comment>
<dbReference type="EMBL" id="BNJQ01000001">
    <property type="protein sequence ID" value="GHP01350.1"/>
    <property type="molecule type" value="Genomic_DNA"/>
</dbReference>
<evidence type="ECO:0000259" key="3">
    <source>
        <dbReference type="Pfam" id="PF05347"/>
    </source>
</evidence>
<evidence type="ECO:0000313" key="4">
    <source>
        <dbReference type="EMBL" id="GHP01350.1"/>
    </source>
</evidence>
<dbReference type="Pfam" id="PF05347">
    <property type="entry name" value="Complex1_LYR"/>
    <property type="match status" value="1"/>
</dbReference>
<comment type="similarity">
    <text evidence="1">Belongs to the complex I LYR family.</text>
</comment>
<proteinExistence type="inferred from homology"/>
<evidence type="ECO:0000256" key="1">
    <source>
        <dbReference type="ARBA" id="ARBA00009508"/>
    </source>
</evidence>
<dbReference type="PANTHER" id="PTHR14273">
    <property type="entry name" value="LYR MOTIF-CONTAINING PROTEIN 1"/>
    <property type="match status" value="1"/>
</dbReference>
<feature type="compositionally biased region" description="Basic and acidic residues" evidence="2">
    <location>
        <begin position="115"/>
        <end position="127"/>
    </location>
</feature>
<dbReference type="OrthoDB" id="275715at2759"/>
<dbReference type="AlphaFoldDB" id="A0A830H5R2"/>
<protein>
    <submittedName>
        <fullName evidence="4">LYR motif-containing protein 1</fullName>
    </submittedName>
</protein>
<dbReference type="InterPro" id="IPR008011">
    <property type="entry name" value="Complex1_LYR_dom"/>
</dbReference>
<name>A0A830H5R2_9CHLO</name>
<dbReference type="InterPro" id="IPR045294">
    <property type="entry name" value="Complex1_LYR_LYRM1"/>
</dbReference>
<feature type="region of interest" description="Disordered" evidence="2">
    <location>
        <begin position="103"/>
        <end position="135"/>
    </location>
</feature>
<evidence type="ECO:0000256" key="2">
    <source>
        <dbReference type="SAM" id="MobiDB-lite"/>
    </source>
</evidence>
<dbReference type="GO" id="GO:0005739">
    <property type="term" value="C:mitochondrion"/>
    <property type="evidence" value="ECO:0007669"/>
    <property type="project" value="TreeGrafter"/>
</dbReference>
<feature type="domain" description="Complex 1 LYR protein" evidence="3">
    <location>
        <begin position="39"/>
        <end position="91"/>
    </location>
</feature>
<dbReference type="CDD" id="cd20261">
    <property type="entry name" value="Complex1_LYR_LYRM1"/>
    <property type="match status" value="1"/>
</dbReference>
<gene>
    <name evidence="4" type="ORF">PPROV_000010600</name>
</gene>